<feature type="region of interest" description="Disordered" evidence="1">
    <location>
        <begin position="1"/>
        <end position="24"/>
    </location>
</feature>
<dbReference type="AlphaFoldDB" id="A0A0F8XUT4"/>
<comment type="caution">
    <text evidence="2">The sequence shown here is derived from an EMBL/GenBank/DDBJ whole genome shotgun (WGS) entry which is preliminary data.</text>
</comment>
<feature type="non-terminal residue" evidence="2">
    <location>
        <position position="1"/>
    </location>
</feature>
<feature type="non-terminal residue" evidence="2">
    <location>
        <position position="386"/>
    </location>
</feature>
<gene>
    <name evidence="2" type="ORF">LCGC14_2900870</name>
</gene>
<accession>A0A0F8XUT4</accession>
<protein>
    <submittedName>
        <fullName evidence="2">Uncharacterized protein</fullName>
    </submittedName>
</protein>
<proteinExistence type="predicted"/>
<evidence type="ECO:0000313" key="2">
    <source>
        <dbReference type="EMBL" id="KKK72738.1"/>
    </source>
</evidence>
<reference evidence="2" key="1">
    <citation type="journal article" date="2015" name="Nature">
        <title>Complex archaea that bridge the gap between prokaryotes and eukaryotes.</title>
        <authorList>
            <person name="Spang A."/>
            <person name="Saw J.H."/>
            <person name="Jorgensen S.L."/>
            <person name="Zaremba-Niedzwiedzka K."/>
            <person name="Martijn J."/>
            <person name="Lind A.E."/>
            <person name="van Eijk R."/>
            <person name="Schleper C."/>
            <person name="Guy L."/>
            <person name="Ettema T.J."/>
        </authorList>
    </citation>
    <scope>NUCLEOTIDE SEQUENCE</scope>
</reference>
<sequence>MMSRIGAAGTSGGGAPGTDHGSLTGLGDDDHTSYLLAAGSRVGSTGGAQSFGSNGILTDVIAESTGAAGVMIADNIAVGGATVSSTRLINLNVTDATVREQLGGALTYTGSASGNVIGGAFSVKHQGTHANDSDFIGFTAIAIADRSSGGLINNAVGAQFQVGSFPTQSTGVDNFITVQVVAPLFFGDKPDSSTGVRIANQGNAGVTDVTGLDILSQTAGSGDTYQIKERGTTGFNVLAGDTRIGGTTDPTVALDVTGAALMSSTLGVTGVVTLSDDLDVGGHSAFGLSGIVSSTTVLVVNENFTGSGLFKGADITANRTSSSGSSLNTAGLVGIANWNGSGTATGGSTKGLDFLARHSSSRALALLIGCEASVLTSGAGELTTSI</sequence>
<name>A0A0F8XUT4_9ZZZZ</name>
<evidence type="ECO:0000256" key="1">
    <source>
        <dbReference type="SAM" id="MobiDB-lite"/>
    </source>
</evidence>
<dbReference type="EMBL" id="LAZR01057107">
    <property type="protein sequence ID" value="KKK72738.1"/>
    <property type="molecule type" value="Genomic_DNA"/>
</dbReference>
<organism evidence="2">
    <name type="scientific">marine sediment metagenome</name>
    <dbReference type="NCBI Taxonomy" id="412755"/>
    <lineage>
        <taxon>unclassified sequences</taxon>
        <taxon>metagenomes</taxon>
        <taxon>ecological metagenomes</taxon>
    </lineage>
</organism>